<proteinExistence type="predicted"/>
<evidence type="ECO:0000256" key="1">
    <source>
        <dbReference type="ARBA" id="ARBA00004651"/>
    </source>
</evidence>
<keyword evidence="4 6" id="KW-1133">Transmembrane helix</keyword>
<name>A0A1I2QIJ2_9CORY</name>
<dbReference type="RefSeq" id="WP_092284031.1">
    <property type="nucleotide sequence ID" value="NZ_FOPJ01000002.1"/>
</dbReference>
<evidence type="ECO:0000256" key="6">
    <source>
        <dbReference type="SAM" id="Phobius"/>
    </source>
</evidence>
<keyword evidence="5 6" id="KW-0472">Membrane</keyword>
<feature type="transmembrane region" description="Helical" evidence="6">
    <location>
        <begin position="186"/>
        <end position="206"/>
    </location>
</feature>
<evidence type="ECO:0000313" key="7">
    <source>
        <dbReference type="EMBL" id="SFG28222.1"/>
    </source>
</evidence>
<dbReference type="AlphaFoldDB" id="A0A1I2QIJ2"/>
<dbReference type="PANTHER" id="PTHR30086">
    <property type="entry name" value="ARGININE EXPORTER PROTEIN ARGO"/>
    <property type="match status" value="1"/>
</dbReference>
<dbReference type="PANTHER" id="PTHR30086:SF20">
    <property type="entry name" value="ARGININE EXPORTER PROTEIN ARGO-RELATED"/>
    <property type="match status" value="1"/>
</dbReference>
<accession>A0A1I2QIJ2</accession>
<evidence type="ECO:0000256" key="3">
    <source>
        <dbReference type="ARBA" id="ARBA00022692"/>
    </source>
</evidence>
<dbReference type="STRING" id="185761.SAMN05660282_00476"/>
<keyword evidence="3 6" id="KW-0812">Transmembrane</keyword>
<organism evidence="7 8">
    <name type="scientific">Corynebacterium spheniscorum</name>
    <dbReference type="NCBI Taxonomy" id="185761"/>
    <lineage>
        <taxon>Bacteria</taxon>
        <taxon>Bacillati</taxon>
        <taxon>Actinomycetota</taxon>
        <taxon>Actinomycetes</taxon>
        <taxon>Mycobacteriales</taxon>
        <taxon>Corynebacteriaceae</taxon>
        <taxon>Corynebacterium</taxon>
    </lineage>
</organism>
<evidence type="ECO:0000256" key="5">
    <source>
        <dbReference type="ARBA" id="ARBA00023136"/>
    </source>
</evidence>
<reference evidence="7 8" key="1">
    <citation type="submission" date="2016-10" db="EMBL/GenBank/DDBJ databases">
        <authorList>
            <person name="de Groot N.N."/>
        </authorList>
    </citation>
    <scope>NUCLEOTIDE SEQUENCE [LARGE SCALE GENOMIC DNA]</scope>
    <source>
        <strain>J11</strain>
        <strain evidence="8">PG 39</strain>
    </source>
</reference>
<feature type="transmembrane region" description="Helical" evidence="6">
    <location>
        <begin position="38"/>
        <end position="63"/>
    </location>
</feature>
<dbReference type="InterPro" id="IPR001123">
    <property type="entry name" value="LeuE-type"/>
</dbReference>
<evidence type="ECO:0000256" key="2">
    <source>
        <dbReference type="ARBA" id="ARBA00022475"/>
    </source>
</evidence>
<feature type="transmembrane region" description="Helical" evidence="6">
    <location>
        <begin position="69"/>
        <end position="90"/>
    </location>
</feature>
<protein>
    <submittedName>
        <fullName evidence="7">Threonine/homoserine/homoserine lactone efflux protein</fullName>
    </submittedName>
</protein>
<sequence>MNLADLAMLALANTLGAASPGPDVLLVTRQATRSRKHAIATSLGVHVGAFMWIALTVFGAAALLTTFPAILEAVQILGGGWLIWMGQSLFRQGWATRYERPIDIDTASESLGTLGHAFRLGLTTNLSNPKIVLFLSSITVPLLPHHPSFAVQLLVVAVLISCSLAVFLTLSFVVSTRAIQLKLLGASSWIDIGSGIVFMCLGALLISRGIWEILA</sequence>
<dbReference type="Proteomes" id="UP000199065">
    <property type="component" value="Unassembled WGS sequence"/>
</dbReference>
<gene>
    <name evidence="7" type="ORF">SAMN05660282_00476</name>
</gene>
<dbReference type="GO" id="GO:0015171">
    <property type="term" value="F:amino acid transmembrane transporter activity"/>
    <property type="evidence" value="ECO:0007669"/>
    <property type="project" value="TreeGrafter"/>
</dbReference>
<dbReference type="OrthoDB" id="9784202at2"/>
<dbReference type="Pfam" id="PF01810">
    <property type="entry name" value="LysE"/>
    <property type="match status" value="1"/>
</dbReference>
<keyword evidence="2" id="KW-1003">Cell membrane</keyword>
<comment type="subcellular location">
    <subcellularLocation>
        <location evidence="1">Cell membrane</location>
        <topology evidence="1">Multi-pass membrane protein</topology>
    </subcellularLocation>
</comment>
<dbReference type="GO" id="GO:0005886">
    <property type="term" value="C:plasma membrane"/>
    <property type="evidence" value="ECO:0007669"/>
    <property type="project" value="UniProtKB-SubCell"/>
</dbReference>
<feature type="transmembrane region" description="Helical" evidence="6">
    <location>
        <begin position="153"/>
        <end position="174"/>
    </location>
</feature>
<keyword evidence="8" id="KW-1185">Reference proteome</keyword>
<evidence type="ECO:0000256" key="4">
    <source>
        <dbReference type="ARBA" id="ARBA00022989"/>
    </source>
</evidence>
<evidence type="ECO:0000313" key="8">
    <source>
        <dbReference type="Proteomes" id="UP000199065"/>
    </source>
</evidence>
<dbReference type="EMBL" id="FOPJ01000002">
    <property type="protein sequence ID" value="SFG28222.1"/>
    <property type="molecule type" value="Genomic_DNA"/>
</dbReference>